<dbReference type="InterPro" id="IPR031330">
    <property type="entry name" value="Gly_Hdrlase_35_cat"/>
</dbReference>
<name>A0A060BZJ4_9BACT</name>
<dbReference type="InterPro" id="IPR001944">
    <property type="entry name" value="Glycoside_Hdrlase_35"/>
</dbReference>
<dbReference type="Pfam" id="PF01301">
    <property type="entry name" value="Glyco_hydro_35"/>
    <property type="match status" value="1"/>
</dbReference>
<dbReference type="InterPro" id="IPR017853">
    <property type="entry name" value="GH"/>
</dbReference>
<dbReference type="Gene3D" id="2.60.120.260">
    <property type="entry name" value="Galactose-binding domain-like"/>
    <property type="match status" value="1"/>
</dbReference>
<evidence type="ECO:0000259" key="3">
    <source>
        <dbReference type="Pfam" id="PF01301"/>
    </source>
</evidence>
<sequence>MYMAHGGSSFALWAGADGPFKPDTSSYDYDAPISEAGWIGEKFAKTRALMSRYLEPGETLPEPPANLPSMAPAPLHDGGNRTRV</sequence>
<evidence type="ECO:0000256" key="2">
    <source>
        <dbReference type="SAM" id="MobiDB-lite"/>
    </source>
</evidence>
<dbReference type="EMBL" id="KF120833">
    <property type="protein sequence ID" value="AIA88112.1"/>
    <property type="molecule type" value="Genomic_DNA"/>
</dbReference>
<reference evidence="4" key="1">
    <citation type="journal article" date="2013" name="Environ. Microbiol.">
        <title>Seasonally variable intestinal metagenomes of the red palm weevil (Rhynchophorus ferrugineus).</title>
        <authorList>
            <person name="Jia S."/>
            <person name="Zhang X."/>
            <person name="Zhang G."/>
            <person name="Yin A."/>
            <person name="Zhang S."/>
            <person name="Li F."/>
            <person name="Wang L."/>
            <person name="Zhao D."/>
            <person name="Yun Q."/>
            <person name="Tala"/>
            <person name="Wang J."/>
            <person name="Sun G."/>
            <person name="Baabdullah M."/>
            <person name="Yu X."/>
            <person name="Hu S."/>
            <person name="Al-Mssallem I.S."/>
            <person name="Yu J."/>
        </authorList>
    </citation>
    <scope>NUCLEOTIDE SEQUENCE</scope>
</reference>
<feature type="domain" description="Glycoside hydrolase 35 catalytic" evidence="3">
    <location>
        <begin position="1"/>
        <end position="52"/>
    </location>
</feature>
<evidence type="ECO:0000313" key="4">
    <source>
        <dbReference type="EMBL" id="AIA88112.1"/>
    </source>
</evidence>
<accession>A0A060BZJ4</accession>
<dbReference type="SUPFAM" id="SSF51445">
    <property type="entry name" value="(Trans)glycosidases"/>
    <property type="match status" value="1"/>
</dbReference>
<dbReference type="GO" id="GO:0004553">
    <property type="term" value="F:hydrolase activity, hydrolyzing O-glycosyl compounds"/>
    <property type="evidence" value="ECO:0007669"/>
    <property type="project" value="InterPro"/>
</dbReference>
<evidence type="ECO:0000256" key="1">
    <source>
        <dbReference type="ARBA" id="ARBA00009809"/>
    </source>
</evidence>
<dbReference type="GO" id="GO:0005975">
    <property type="term" value="P:carbohydrate metabolic process"/>
    <property type="evidence" value="ECO:0007669"/>
    <property type="project" value="InterPro"/>
</dbReference>
<comment type="similarity">
    <text evidence="1">Belongs to the glycosyl hydrolase 35 family.</text>
</comment>
<feature type="region of interest" description="Disordered" evidence="2">
    <location>
        <begin position="55"/>
        <end position="84"/>
    </location>
</feature>
<proteinExistence type="inferred from homology"/>
<dbReference type="PANTHER" id="PTHR23421">
    <property type="entry name" value="BETA-GALACTOSIDASE RELATED"/>
    <property type="match status" value="1"/>
</dbReference>
<organism evidence="4">
    <name type="scientific">uncultured Opitutus sp</name>
    <dbReference type="NCBI Taxonomy" id="296825"/>
    <lineage>
        <taxon>Bacteria</taxon>
        <taxon>Pseudomonadati</taxon>
        <taxon>Verrucomicrobiota</taxon>
        <taxon>Opitutia</taxon>
        <taxon>Opitutales</taxon>
        <taxon>Opitutaceae</taxon>
        <taxon>Opitutus</taxon>
        <taxon>environmental samples</taxon>
    </lineage>
</organism>
<dbReference type="AlphaFoldDB" id="A0A060BZJ4"/>
<protein>
    <submittedName>
        <fullName evidence="4">Glyco_hydro_35</fullName>
    </submittedName>
</protein>